<comment type="caution">
    <text evidence="1">The sequence shown here is derived from an EMBL/GenBank/DDBJ whole genome shotgun (WGS) entry which is preliminary data.</text>
</comment>
<gene>
    <name evidence="1" type="ORF">S01H1_65813</name>
</gene>
<organism evidence="1">
    <name type="scientific">marine sediment metagenome</name>
    <dbReference type="NCBI Taxonomy" id="412755"/>
    <lineage>
        <taxon>unclassified sequences</taxon>
        <taxon>metagenomes</taxon>
        <taxon>ecological metagenomes</taxon>
    </lineage>
</organism>
<protein>
    <submittedName>
        <fullName evidence="1">Uncharacterized protein</fullName>
    </submittedName>
</protein>
<evidence type="ECO:0000313" key="1">
    <source>
        <dbReference type="EMBL" id="GAG39934.1"/>
    </source>
</evidence>
<sequence>RPETHGAPYEGIENLRPETKEMIEAYYAKQKLLKQD</sequence>
<proteinExistence type="predicted"/>
<feature type="non-terminal residue" evidence="1">
    <location>
        <position position="1"/>
    </location>
</feature>
<dbReference type="AlphaFoldDB" id="X0X9R9"/>
<dbReference type="EMBL" id="BARS01043476">
    <property type="protein sequence ID" value="GAG39934.1"/>
    <property type="molecule type" value="Genomic_DNA"/>
</dbReference>
<name>X0X9R9_9ZZZZ</name>
<reference evidence="1" key="1">
    <citation type="journal article" date="2014" name="Front. Microbiol.">
        <title>High frequency of phylogenetically diverse reductive dehalogenase-homologous genes in deep subseafloor sedimentary metagenomes.</title>
        <authorList>
            <person name="Kawai M."/>
            <person name="Futagami T."/>
            <person name="Toyoda A."/>
            <person name="Takaki Y."/>
            <person name="Nishi S."/>
            <person name="Hori S."/>
            <person name="Arai W."/>
            <person name="Tsubouchi T."/>
            <person name="Morono Y."/>
            <person name="Uchiyama I."/>
            <person name="Ito T."/>
            <person name="Fujiyama A."/>
            <person name="Inagaki F."/>
            <person name="Takami H."/>
        </authorList>
    </citation>
    <scope>NUCLEOTIDE SEQUENCE</scope>
    <source>
        <strain evidence="1">Expedition CK06-06</strain>
    </source>
</reference>
<accession>X0X9R9</accession>